<sequence length="401" mass="45579">MEAHAATFLDQHRILGIDLRTHKLKRLRHGIYRVDEYNGKEEEVPTSKDFLALPLLPESTSTRPGLVEQEYEEILEYLASNFRAFCGIDVESIDALMELNVKNRSPHLRKTLNSNLSRSSGINGSILDRNRLESDSASHCQKGHYDRGNIYRFAALKVHPYHNQYLRVRVHAALSKSKEQEVIERLLGCSTQDFDKRLLLAPSLLREWGIPFEMLVQHSHDSIYIHKEKHQLVNAGQCITERVPNRSITKPVNTNHHCKACGCNTYGRTVHVIDNPDSSMSVRAVSMKRYVHEATGHAATPSNLKCLVTHENNHTHTAYSCSVCQKSFAKANSLRRHAKIHLPCEETREECPACKKSILKTYMPVHRVTCRSTSLTCQHCKKTFARAGGLTLHISKCSQRT</sequence>
<evidence type="ECO:0000313" key="2">
    <source>
        <dbReference type="Proteomes" id="UP001239111"/>
    </source>
</evidence>
<evidence type="ECO:0000313" key="1">
    <source>
        <dbReference type="EMBL" id="KAJ8682257.1"/>
    </source>
</evidence>
<accession>A0ACC2PIM1</accession>
<proteinExistence type="predicted"/>
<keyword evidence="2" id="KW-1185">Reference proteome</keyword>
<dbReference type="EMBL" id="CM056741">
    <property type="protein sequence ID" value="KAJ8682257.1"/>
    <property type="molecule type" value="Genomic_DNA"/>
</dbReference>
<comment type="caution">
    <text evidence="1">The sequence shown here is derived from an EMBL/GenBank/DDBJ whole genome shotgun (WGS) entry which is preliminary data.</text>
</comment>
<protein>
    <submittedName>
        <fullName evidence="1">Uncharacterized protein</fullName>
    </submittedName>
</protein>
<organism evidence="1 2">
    <name type="scientific">Eretmocerus hayati</name>
    <dbReference type="NCBI Taxonomy" id="131215"/>
    <lineage>
        <taxon>Eukaryota</taxon>
        <taxon>Metazoa</taxon>
        <taxon>Ecdysozoa</taxon>
        <taxon>Arthropoda</taxon>
        <taxon>Hexapoda</taxon>
        <taxon>Insecta</taxon>
        <taxon>Pterygota</taxon>
        <taxon>Neoptera</taxon>
        <taxon>Endopterygota</taxon>
        <taxon>Hymenoptera</taxon>
        <taxon>Apocrita</taxon>
        <taxon>Proctotrupomorpha</taxon>
        <taxon>Chalcidoidea</taxon>
        <taxon>Aphelinidae</taxon>
        <taxon>Aphelininae</taxon>
        <taxon>Eretmocerus</taxon>
    </lineage>
</organism>
<dbReference type="Proteomes" id="UP001239111">
    <property type="component" value="Chromosome 1"/>
</dbReference>
<reference evidence="1" key="1">
    <citation type="submission" date="2023-04" db="EMBL/GenBank/DDBJ databases">
        <title>A chromosome-level genome assembly of the parasitoid wasp Eretmocerus hayati.</title>
        <authorList>
            <person name="Zhong Y."/>
            <person name="Liu S."/>
            <person name="Liu Y."/>
        </authorList>
    </citation>
    <scope>NUCLEOTIDE SEQUENCE</scope>
    <source>
        <strain evidence="1">ZJU_SS_LIU_2023</strain>
    </source>
</reference>
<gene>
    <name evidence="1" type="ORF">QAD02_018049</name>
</gene>
<name>A0ACC2PIM1_9HYME</name>